<protein>
    <submittedName>
        <fullName evidence="2">Uncharacterized protein</fullName>
    </submittedName>
</protein>
<evidence type="ECO:0000313" key="2">
    <source>
        <dbReference type="EMBL" id="KAK4012806.1"/>
    </source>
</evidence>
<keyword evidence="3" id="KW-1185">Reference proteome</keyword>
<sequence>MELQSSAAKLIAMKTLGISKNVGRRSSGQSSTSIPYLPFDFLKRKKTKIHRRDVIEDKCQLAFPSCPISFLLSALYCPNLPTAFLCTTATFCRASARPQHVVQVRCAIARRRDPLQQTKADRSKLRTPSPYDASYSTCALSTSNISAHCMLRTKRENNKLSLKMDADGDKGTPEPMKVLALR</sequence>
<name>A0ABQ9ZIR2_9CRUS</name>
<organism evidence="2 3">
    <name type="scientific">Daphnia magna</name>
    <dbReference type="NCBI Taxonomy" id="35525"/>
    <lineage>
        <taxon>Eukaryota</taxon>
        <taxon>Metazoa</taxon>
        <taxon>Ecdysozoa</taxon>
        <taxon>Arthropoda</taxon>
        <taxon>Crustacea</taxon>
        <taxon>Branchiopoda</taxon>
        <taxon>Diplostraca</taxon>
        <taxon>Cladocera</taxon>
        <taxon>Anomopoda</taxon>
        <taxon>Daphniidae</taxon>
        <taxon>Daphnia</taxon>
    </lineage>
</organism>
<comment type="caution">
    <text evidence="2">The sequence shown here is derived from an EMBL/GenBank/DDBJ whole genome shotgun (WGS) entry which is preliminary data.</text>
</comment>
<proteinExistence type="predicted"/>
<feature type="compositionally biased region" description="Basic and acidic residues" evidence="1">
    <location>
        <begin position="160"/>
        <end position="172"/>
    </location>
</feature>
<feature type="region of interest" description="Disordered" evidence="1">
    <location>
        <begin position="160"/>
        <end position="182"/>
    </location>
</feature>
<evidence type="ECO:0000256" key="1">
    <source>
        <dbReference type="SAM" id="MobiDB-lite"/>
    </source>
</evidence>
<gene>
    <name evidence="2" type="ORF">OUZ56_025062</name>
</gene>
<dbReference type="EMBL" id="JAOYFB010000004">
    <property type="protein sequence ID" value="KAK4012806.1"/>
    <property type="molecule type" value="Genomic_DNA"/>
</dbReference>
<reference evidence="2 3" key="1">
    <citation type="journal article" date="2023" name="Nucleic Acids Res.">
        <title>The hologenome of Daphnia magna reveals possible DNA methylation and microbiome-mediated evolution of the host genome.</title>
        <authorList>
            <person name="Chaturvedi A."/>
            <person name="Li X."/>
            <person name="Dhandapani V."/>
            <person name="Marshall H."/>
            <person name="Kissane S."/>
            <person name="Cuenca-Cambronero M."/>
            <person name="Asole G."/>
            <person name="Calvet F."/>
            <person name="Ruiz-Romero M."/>
            <person name="Marangio P."/>
            <person name="Guigo R."/>
            <person name="Rago D."/>
            <person name="Mirbahai L."/>
            <person name="Eastwood N."/>
            <person name="Colbourne J.K."/>
            <person name="Zhou J."/>
            <person name="Mallon E."/>
            <person name="Orsini L."/>
        </authorList>
    </citation>
    <scope>NUCLEOTIDE SEQUENCE [LARGE SCALE GENOMIC DNA]</scope>
    <source>
        <strain evidence="2">LRV0_1</strain>
    </source>
</reference>
<accession>A0ABQ9ZIR2</accession>
<evidence type="ECO:0000313" key="3">
    <source>
        <dbReference type="Proteomes" id="UP001234178"/>
    </source>
</evidence>
<dbReference type="Proteomes" id="UP001234178">
    <property type="component" value="Unassembled WGS sequence"/>
</dbReference>